<organism evidence="1">
    <name type="scientific">Arundo donax</name>
    <name type="common">Giant reed</name>
    <name type="synonym">Donax arundinaceus</name>
    <dbReference type="NCBI Taxonomy" id="35708"/>
    <lineage>
        <taxon>Eukaryota</taxon>
        <taxon>Viridiplantae</taxon>
        <taxon>Streptophyta</taxon>
        <taxon>Embryophyta</taxon>
        <taxon>Tracheophyta</taxon>
        <taxon>Spermatophyta</taxon>
        <taxon>Magnoliopsida</taxon>
        <taxon>Liliopsida</taxon>
        <taxon>Poales</taxon>
        <taxon>Poaceae</taxon>
        <taxon>PACMAD clade</taxon>
        <taxon>Arundinoideae</taxon>
        <taxon>Arundineae</taxon>
        <taxon>Arundo</taxon>
    </lineage>
</organism>
<reference evidence="1" key="1">
    <citation type="submission" date="2014-09" db="EMBL/GenBank/DDBJ databases">
        <authorList>
            <person name="Magalhaes I.L.F."/>
            <person name="Oliveira U."/>
            <person name="Santos F.R."/>
            <person name="Vidigal T.H.D.A."/>
            <person name="Brescovit A.D."/>
            <person name="Santos A.J."/>
        </authorList>
    </citation>
    <scope>NUCLEOTIDE SEQUENCE</scope>
    <source>
        <tissue evidence="1">Shoot tissue taken approximately 20 cm above the soil surface</tissue>
    </source>
</reference>
<accession>A0A0A9HC44</accession>
<proteinExistence type="predicted"/>
<reference evidence="1" key="2">
    <citation type="journal article" date="2015" name="Data Brief">
        <title>Shoot transcriptome of the giant reed, Arundo donax.</title>
        <authorList>
            <person name="Barrero R.A."/>
            <person name="Guerrero F.D."/>
            <person name="Moolhuijzen P."/>
            <person name="Goolsby J.A."/>
            <person name="Tidwell J."/>
            <person name="Bellgard S.E."/>
            <person name="Bellgard M.I."/>
        </authorList>
    </citation>
    <scope>NUCLEOTIDE SEQUENCE</scope>
    <source>
        <tissue evidence="1">Shoot tissue taken approximately 20 cm above the soil surface</tissue>
    </source>
</reference>
<dbReference type="AlphaFoldDB" id="A0A0A9HC44"/>
<dbReference type="EMBL" id="GBRH01167423">
    <property type="protein sequence ID" value="JAE30473.1"/>
    <property type="molecule type" value="Transcribed_RNA"/>
</dbReference>
<name>A0A0A9HC44_ARUDO</name>
<sequence length="29" mass="2965">MPSKPYPDPLTSAATAAATWMSAWTASGP</sequence>
<evidence type="ECO:0000313" key="1">
    <source>
        <dbReference type="EMBL" id="JAE30473.1"/>
    </source>
</evidence>
<protein>
    <submittedName>
        <fullName evidence="1">Uncharacterized protein</fullName>
    </submittedName>
</protein>